<dbReference type="Proteomes" id="UP000305041">
    <property type="component" value="Unassembled WGS sequence"/>
</dbReference>
<comment type="caution">
    <text evidence="1">The sequence shown here is derived from an EMBL/GenBank/DDBJ whole genome shotgun (WGS) entry which is preliminary data.</text>
</comment>
<evidence type="ECO:0000313" key="2">
    <source>
        <dbReference type="Proteomes" id="UP000305041"/>
    </source>
</evidence>
<accession>A0ABY2USF4</accession>
<protein>
    <submittedName>
        <fullName evidence="1">Uncharacterized protein</fullName>
    </submittedName>
</protein>
<proteinExistence type="predicted"/>
<dbReference type="EMBL" id="VAUA01000008">
    <property type="protein sequence ID" value="TLP60288.1"/>
    <property type="molecule type" value="Genomic_DNA"/>
</dbReference>
<evidence type="ECO:0000313" key="1">
    <source>
        <dbReference type="EMBL" id="TLP60288.1"/>
    </source>
</evidence>
<sequence length="143" mass="15331">MVCSYMQALAYMRPKERGQWVRGLCAAALSTGLVMSGGSGAGADQRPRAVVTLACDAEPTLCRALVQAMSELVSSHIYRINPDPEPPRALRLSFEMAQDGTACLSWPGGKREVLRVGGHTDTQFARIIVAKGGKNLEKALKDA</sequence>
<organism evidence="1 2">
    <name type="scientific">Parasedimentitalea maritima</name>
    <dbReference type="NCBI Taxonomy" id="2578117"/>
    <lineage>
        <taxon>Bacteria</taxon>
        <taxon>Pseudomonadati</taxon>
        <taxon>Pseudomonadota</taxon>
        <taxon>Alphaproteobacteria</taxon>
        <taxon>Rhodobacterales</taxon>
        <taxon>Paracoccaceae</taxon>
        <taxon>Parasedimentitalea</taxon>
    </lineage>
</organism>
<name>A0ABY2USF4_9RHOB</name>
<keyword evidence="2" id="KW-1185">Reference proteome</keyword>
<gene>
    <name evidence="1" type="ORF">FEE96_15615</name>
</gene>
<reference evidence="1 2" key="1">
    <citation type="submission" date="2019-05" db="EMBL/GenBank/DDBJ databases">
        <title>Draft genome sequence of Pelagicola sp. DSW4-44.</title>
        <authorList>
            <person name="Oh J."/>
        </authorList>
    </citation>
    <scope>NUCLEOTIDE SEQUENCE [LARGE SCALE GENOMIC DNA]</scope>
    <source>
        <strain evidence="1 2">DSW4-44</strain>
    </source>
</reference>
<dbReference type="RefSeq" id="WP_138164048.1">
    <property type="nucleotide sequence ID" value="NZ_VAUA01000008.1"/>
</dbReference>